<gene>
    <name evidence="8" type="ORF">SHERM_17917</name>
</gene>
<dbReference type="FunFam" id="1.20.5.170:FF:000020">
    <property type="entry name" value="BZIP transcription factor"/>
    <property type="match status" value="1"/>
</dbReference>
<dbReference type="Gene3D" id="1.20.5.170">
    <property type="match status" value="1"/>
</dbReference>
<evidence type="ECO:0000256" key="3">
    <source>
        <dbReference type="ARBA" id="ARBA00023125"/>
    </source>
</evidence>
<dbReference type="InterPro" id="IPR045314">
    <property type="entry name" value="bZIP_plant_GBF1"/>
</dbReference>
<dbReference type="PANTHER" id="PTHR45764">
    <property type="entry name" value="BZIP TRANSCRIPTION FACTOR 44"/>
    <property type="match status" value="1"/>
</dbReference>
<comment type="subcellular location">
    <subcellularLocation>
        <location evidence="1">Nucleus</location>
    </subcellularLocation>
</comment>
<comment type="caution">
    <text evidence="8">The sequence shown here is derived from an EMBL/GenBank/DDBJ whole genome shotgun (WGS) entry which is preliminary data.</text>
</comment>
<evidence type="ECO:0000256" key="1">
    <source>
        <dbReference type="ARBA" id="ARBA00004123"/>
    </source>
</evidence>
<feature type="region of interest" description="Disordered" evidence="6">
    <location>
        <begin position="1"/>
        <end position="38"/>
    </location>
</feature>
<sequence>MASSGGSDEQVMDQRKRKRMESNRESARRSRMKKQKHLDDLTAEVARLAKLNAQILAAIGATKHRLVAVGAENSVLRAQVVELAPRLESLNQILDYVNTAAGGGCVFEAEESPHLGFGDGFWSGAWPIVASVDAFDYC</sequence>
<evidence type="ECO:0000313" key="9">
    <source>
        <dbReference type="Proteomes" id="UP001153555"/>
    </source>
</evidence>
<dbReference type="AlphaFoldDB" id="A0A9N7N3A8"/>
<accession>A0A9N7N3A8</accession>
<evidence type="ECO:0000256" key="5">
    <source>
        <dbReference type="ARBA" id="ARBA00023242"/>
    </source>
</evidence>
<dbReference type="CDD" id="cd14702">
    <property type="entry name" value="bZIP_plant_GBF1"/>
    <property type="match status" value="1"/>
</dbReference>
<proteinExistence type="predicted"/>
<protein>
    <submittedName>
        <fullName evidence="8">Basic leucine-zipper 44</fullName>
    </submittedName>
</protein>
<dbReference type="PROSITE" id="PS50217">
    <property type="entry name" value="BZIP"/>
    <property type="match status" value="1"/>
</dbReference>
<dbReference type="Proteomes" id="UP001153555">
    <property type="component" value="Unassembled WGS sequence"/>
</dbReference>
<keyword evidence="9" id="KW-1185">Reference proteome</keyword>
<evidence type="ECO:0000256" key="4">
    <source>
        <dbReference type="ARBA" id="ARBA00023163"/>
    </source>
</evidence>
<keyword evidence="3" id="KW-0238">DNA-binding</keyword>
<dbReference type="InterPro" id="IPR046347">
    <property type="entry name" value="bZIP_sf"/>
</dbReference>
<dbReference type="PROSITE" id="PS00036">
    <property type="entry name" value="BZIP_BASIC"/>
    <property type="match status" value="1"/>
</dbReference>
<dbReference type="OrthoDB" id="1719986at2759"/>
<dbReference type="PANTHER" id="PTHR45764:SF38">
    <property type="entry name" value="BZIP TRANSCRIPTION FACTOR 44"/>
    <property type="match status" value="1"/>
</dbReference>
<keyword evidence="4" id="KW-0804">Transcription</keyword>
<reference evidence="8" key="1">
    <citation type="submission" date="2019-12" db="EMBL/GenBank/DDBJ databases">
        <authorList>
            <person name="Scholes J."/>
        </authorList>
    </citation>
    <scope>NUCLEOTIDE SEQUENCE</scope>
</reference>
<dbReference type="GO" id="GO:0045893">
    <property type="term" value="P:positive regulation of DNA-templated transcription"/>
    <property type="evidence" value="ECO:0007669"/>
    <property type="project" value="TreeGrafter"/>
</dbReference>
<evidence type="ECO:0000259" key="7">
    <source>
        <dbReference type="PROSITE" id="PS50217"/>
    </source>
</evidence>
<dbReference type="Pfam" id="PF00170">
    <property type="entry name" value="bZIP_1"/>
    <property type="match status" value="1"/>
</dbReference>
<evidence type="ECO:0000313" key="8">
    <source>
        <dbReference type="EMBL" id="CAA0819540.1"/>
    </source>
</evidence>
<dbReference type="GO" id="GO:0005634">
    <property type="term" value="C:nucleus"/>
    <property type="evidence" value="ECO:0007669"/>
    <property type="project" value="UniProtKB-SubCell"/>
</dbReference>
<evidence type="ECO:0000256" key="2">
    <source>
        <dbReference type="ARBA" id="ARBA00023015"/>
    </source>
</evidence>
<keyword evidence="5" id="KW-0539">Nucleus</keyword>
<dbReference type="GO" id="GO:0000976">
    <property type="term" value="F:transcription cis-regulatory region binding"/>
    <property type="evidence" value="ECO:0007669"/>
    <property type="project" value="TreeGrafter"/>
</dbReference>
<feature type="domain" description="BZIP" evidence="7">
    <location>
        <begin position="13"/>
        <end position="55"/>
    </location>
</feature>
<name>A0A9N7N3A8_STRHE</name>
<dbReference type="SUPFAM" id="SSF57959">
    <property type="entry name" value="Leucine zipper domain"/>
    <property type="match status" value="1"/>
</dbReference>
<dbReference type="EMBL" id="CACSLK010019251">
    <property type="protein sequence ID" value="CAA0819540.1"/>
    <property type="molecule type" value="Genomic_DNA"/>
</dbReference>
<dbReference type="SMART" id="SM00338">
    <property type="entry name" value="BRLZ"/>
    <property type="match status" value="1"/>
</dbReference>
<keyword evidence="2" id="KW-0805">Transcription regulation</keyword>
<dbReference type="GO" id="GO:0046982">
    <property type="term" value="F:protein heterodimerization activity"/>
    <property type="evidence" value="ECO:0007669"/>
    <property type="project" value="UniProtKB-ARBA"/>
</dbReference>
<dbReference type="GO" id="GO:0003700">
    <property type="term" value="F:DNA-binding transcription factor activity"/>
    <property type="evidence" value="ECO:0007669"/>
    <property type="project" value="InterPro"/>
</dbReference>
<organism evidence="8 9">
    <name type="scientific">Striga hermonthica</name>
    <name type="common">Purple witchweed</name>
    <name type="synonym">Buchnera hermonthica</name>
    <dbReference type="NCBI Taxonomy" id="68872"/>
    <lineage>
        <taxon>Eukaryota</taxon>
        <taxon>Viridiplantae</taxon>
        <taxon>Streptophyta</taxon>
        <taxon>Embryophyta</taxon>
        <taxon>Tracheophyta</taxon>
        <taxon>Spermatophyta</taxon>
        <taxon>Magnoliopsida</taxon>
        <taxon>eudicotyledons</taxon>
        <taxon>Gunneridae</taxon>
        <taxon>Pentapetalae</taxon>
        <taxon>asterids</taxon>
        <taxon>lamiids</taxon>
        <taxon>Lamiales</taxon>
        <taxon>Orobanchaceae</taxon>
        <taxon>Buchnereae</taxon>
        <taxon>Striga</taxon>
    </lineage>
</organism>
<dbReference type="InterPro" id="IPR004827">
    <property type="entry name" value="bZIP"/>
</dbReference>
<evidence type="ECO:0000256" key="6">
    <source>
        <dbReference type="SAM" id="MobiDB-lite"/>
    </source>
</evidence>